<dbReference type="AlphaFoldDB" id="A0A6A6Z0R4"/>
<organism evidence="1">
    <name type="scientific">Mytilinidion resinicola</name>
    <dbReference type="NCBI Taxonomy" id="574789"/>
    <lineage>
        <taxon>Eukaryota</taxon>
        <taxon>Fungi</taxon>
        <taxon>Dikarya</taxon>
        <taxon>Ascomycota</taxon>
        <taxon>Pezizomycotina</taxon>
        <taxon>Dothideomycetes</taxon>
        <taxon>Pleosporomycetidae</taxon>
        <taxon>Mytilinidiales</taxon>
        <taxon>Mytilinidiaceae</taxon>
        <taxon>Mytilinidion</taxon>
    </lineage>
</organism>
<evidence type="ECO:0000313" key="1">
    <source>
        <dbReference type="EMBL" id="KAF2813864.1"/>
    </source>
</evidence>
<keyword evidence="2" id="KW-1185">Reference proteome</keyword>
<dbReference type="OrthoDB" id="7615782at2759"/>
<evidence type="ECO:0000313" key="2">
    <source>
        <dbReference type="Proteomes" id="UP000504636"/>
    </source>
</evidence>
<sequence>MPRTSNDIDYVKWKDPRTKTAKEPPLKPWPMPEFSPLPINDWYDPGEACVTPGLNRHNPMALFKLFFTNEIMDKMVQWTNKYAEQH</sequence>
<proteinExistence type="predicted"/>
<accession>A0A6A6Z0R4</accession>
<gene>
    <name evidence="1 3" type="ORF">BDZ99DRAFT_459616</name>
</gene>
<name>A0A6A6Z0R4_9PEZI</name>
<reference evidence="3" key="2">
    <citation type="submission" date="2020-04" db="EMBL/GenBank/DDBJ databases">
        <authorList>
            <consortium name="NCBI Genome Project"/>
        </authorList>
    </citation>
    <scope>NUCLEOTIDE SEQUENCE</scope>
    <source>
        <strain evidence="3">CBS 304.34</strain>
    </source>
</reference>
<reference evidence="3" key="3">
    <citation type="submission" date="2025-04" db="UniProtKB">
        <authorList>
            <consortium name="RefSeq"/>
        </authorList>
    </citation>
    <scope>IDENTIFICATION</scope>
    <source>
        <strain evidence="3">CBS 304.34</strain>
    </source>
</reference>
<dbReference type="RefSeq" id="XP_033580828.1">
    <property type="nucleotide sequence ID" value="XM_033719202.1"/>
</dbReference>
<reference evidence="1 3" key="1">
    <citation type="journal article" date="2020" name="Stud. Mycol.">
        <title>101 Dothideomycetes genomes: a test case for predicting lifestyles and emergence of pathogens.</title>
        <authorList>
            <person name="Haridas S."/>
            <person name="Albert R."/>
            <person name="Binder M."/>
            <person name="Bloem J."/>
            <person name="Labutti K."/>
            <person name="Salamov A."/>
            <person name="Andreopoulos B."/>
            <person name="Baker S."/>
            <person name="Barry K."/>
            <person name="Bills G."/>
            <person name="Bluhm B."/>
            <person name="Cannon C."/>
            <person name="Castanera R."/>
            <person name="Culley D."/>
            <person name="Daum C."/>
            <person name="Ezra D."/>
            <person name="Gonzalez J."/>
            <person name="Henrissat B."/>
            <person name="Kuo A."/>
            <person name="Liang C."/>
            <person name="Lipzen A."/>
            <person name="Lutzoni F."/>
            <person name="Magnuson J."/>
            <person name="Mondo S."/>
            <person name="Nolan M."/>
            <person name="Ohm R."/>
            <person name="Pangilinan J."/>
            <person name="Park H.-J."/>
            <person name="Ramirez L."/>
            <person name="Alfaro M."/>
            <person name="Sun H."/>
            <person name="Tritt A."/>
            <person name="Yoshinaga Y."/>
            <person name="Zwiers L.-H."/>
            <person name="Turgeon B."/>
            <person name="Goodwin S."/>
            <person name="Spatafora J."/>
            <person name="Crous P."/>
            <person name="Grigoriev I."/>
        </authorList>
    </citation>
    <scope>NUCLEOTIDE SEQUENCE</scope>
    <source>
        <strain evidence="1 3">CBS 304.34</strain>
    </source>
</reference>
<dbReference type="EMBL" id="MU003695">
    <property type="protein sequence ID" value="KAF2813864.1"/>
    <property type="molecule type" value="Genomic_DNA"/>
</dbReference>
<dbReference type="Proteomes" id="UP000504636">
    <property type="component" value="Unplaced"/>
</dbReference>
<evidence type="ECO:0000313" key="3">
    <source>
        <dbReference type="RefSeq" id="XP_033580828.1"/>
    </source>
</evidence>
<protein>
    <submittedName>
        <fullName evidence="1 3">Uncharacterized protein</fullName>
    </submittedName>
</protein>
<dbReference type="GeneID" id="54460095"/>